<dbReference type="NCBIfam" id="TIGR02595">
    <property type="entry name" value="PEP_CTERM"/>
    <property type="match status" value="1"/>
</dbReference>
<gene>
    <name evidence="2" type="ORF">TSACC_3539</name>
</gene>
<accession>A0A146GEC9</accession>
<dbReference type="STRING" id="690879.TSACC_3539"/>
<comment type="caution">
    <text evidence="2">The sequence shown here is derived from an EMBL/GenBank/DDBJ whole genome shotgun (WGS) entry which is preliminary data.</text>
</comment>
<keyword evidence="1" id="KW-1133">Transmembrane helix</keyword>
<keyword evidence="1" id="KW-0472">Membrane</keyword>
<protein>
    <submittedName>
        <fullName evidence="2">PEP-CTERM protein-sorting domain-containing protein</fullName>
    </submittedName>
</protein>
<sequence>MKSLRLFLVIFAASVVLNGHGAMVLVDFSTLVSGPLNKTDTGTGYIWNSVAGANFSFSNLVDSGGTSTSLSLSSSTPDNYNAVGALVTGANSSPGPAWIGSNWISQDSLFTTTTVTLTLGGLSAGQVYNFEFFGARGNAANPVNNNRTALYTVTSGSSSGSANLNTSNNTNTTVNFNITADVTGNATITMALGTGNDSGFAYLNAMKVTAVPEPASVALVIIGGGLLLWVRLRKRSGVDAASVLR</sequence>
<dbReference type="Proteomes" id="UP000076023">
    <property type="component" value="Unassembled WGS sequence"/>
</dbReference>
<feature type="transmembrane region" description="Helical" evidence="1">
    <location>
        <begin position="215"/>
        <end position="232"/>
    </location>
</feature>
<dbReference type="InterPro" id="IPR013424">
    <property type="entry name" value="Ice-binding_C"/>
</dbReference>
<dbReference type="EMBL" id="BDCO01000003">
    <property type="protein sequence ID" value="GAT35473.1"/>
    <property type="molecule type" value="Genomic_DNA"/>
</dbReference>
<dbReference type="InParanoid" id="A0A146GEC9"/>
<keyword evidence="3" id="KW-1185">Reference proteome</keyword>
<dbReference type="AlphaFoldDB" id="A0A146GEC9"/>
<evidence type="ECO:0000313" key="3">
    <source>
        <dbReference type="Proteomes" id="UP000076023"/>
    </source>
</evidence>
<proteinExistence type="predicted"/>
<evidence type="ECO:0000313" key="2">
    <source>
        <dbReference type="EMBL" id="GAT35473.1"/>
    </source>
</evidence>
<name>A0A146GEC9_TERSA</name>
<dbReference type="RefSeq" id="WP_075081277.1">
    <property type="nucleotide sequence ID" value="NZ_BDCO01000003.1"/>
</dbReference>
<reference evidence="3" key="1">
    <citation type="journal article" date="2017" name="Genome Announc.">
        <title>Draft Genome Sequence of Terrimicrobium sacchariphilum NM-5T, a Facultative Anaerobic Soil Bacterium of the Class Spartobacteria.</title>
        <authorList>
            <person name="Qiu Y.L."/>
            <person name="Tourlousse D.M."/>
            <person name="Matsuura N."/>
            <person name="Ohashi A."/>
            <person name="Sekiguchi Y."/>
        </authorList>
    </citation>
    <scope>NUCLEOTIDE SEQUENCE [LARGE SCALE GENOMIC DNA]</scope>
    <source>
        <strain evidence="3">NM-5</strain>
    </source>
</reference>
<organism evidence="2 3">
    <name type="scientific">Terrimicrobium sacchariphilum</name>
    <dbReference type="NCBI Taxonomy" id="690879"/>
    <lineage>
        <taxon>Bacteria</taxon>
        <taxon>Pseudomonadati</taxon>
        <taxon>Verrucomicrobiota</taxon>
        <taxon>Terrimicrobiia</taxon>
        <taxon>Terrimicrobiales</taxon>
        <taxon>Terrimicrobiaceae</taxon>
        <taxon>Terrimicrobium</taxon>
    </lineage>
</organism>
<keyword evidence="1" id="KW-0812">Transmembrane</keyword>
<evidence type="ECO:0000256" key="1">
    <source>
        <dbReference type="SAM" id="Phobius"/>
    </source>
</evidence>